<keyword evidence="6 10" id="KW-0560">Oxidoreductase</keyword>
<keyword evidence="2" id="KW-0963">Cytoplasm</keyword>
<dbReference type="PANTHER" id="PTHR30002">
    <property type="entry name" value="EPOXYQUEUOSINE REDUCTASE"/>
    <property type="match status" value="1"/>
</dbReference>
<dbReference type="PROSITE" id="PS00198">
    <property type="entry name" value="4FE4S_FER_1"/>
    <property type="match status" value="1"/>
</dbReference>
<keyword evidence="4" id="KW-0479">Metal-binding</keyword>
<gene>
    <name evidence="10" type="primary">queG</name>
    <name evidence="10" type="ORF">QEH52_13425</name>
</gene>
<dbReference type="PANTHER" id="PTHR30002:SF4">
    <property type="entry name" value="EPOXYQUEUOSINE REDUCTASE"/>
    <property type="match status" value="1"/>
</dbReference>
<evidence type="ECO:0000256" key="1">
    <source>
        <dbReference type="ARBA" id="ARBA00022485"/>
    </source>
</evidence>
<name>A0ABU1AWI7_9BACT</name>
<evidence type="ECO:0000256" key="2">
    <source>
        <dbReference type="ARBA" id="ARBA00022490"/>
    </source>
</evidence>
<dbReference type="InterPro" id="IPR004453">
    <property type="entry name" value="QueG"/>
</dbReference>
<keyword evidence="11" id="KW-1185">Reference proteome</keyword>
<dbReference type="EMBL" id="JARXHW010000033">
    <property type="protein sequence ID" value="MDQ8208519.1"/>
    <property type="molecule type" value="Genomic_DNA"/>
</dbReference>
<evidence type="ECO:0000256" key="3">
    <source>
        <dbReference type="ARBA" id="ARBA00022694"/>
    </source>
</evidence>
<dbReference type="NCBIfam" id="TIGR00276">
    <property type="entry name" value="tRNA epoxyqueuosine(34) reductase QueG"/>
    <property type="match status" value="1"/>
</dbReference>
<dbReference type="Gene3D" id="3.30.70.20">
    <property type="match status" value="1"/>
</dbReference>
<dbReference type="Pfam" id="PF13484">
    <property type="entry name" value="Fer4_16"/>
    <property type="match status" value="1"/>
</dbReference>
<keyword evidence="8" id="KW-0411">Iron-sulfur</keyword>
<proteinExistence type="predicted"/>
<dbReference type="SUPFAM" id="SSF46548">
    <property type="entry name" value="alpha-helical ferredoxin"/>
    <property type="match status" value="1"/>
</dbReference>
<evidence type="ECO:0000256" key="6">
    <source>
        <dbReference type="ARBA" id="ARBA00023002"/>
    </source>
</evidence>
<comment type="caution">
    <text evidence="10">The sequence shown here is derived from an EMBL/GenBank/DDBJ whole genome shotgun (WGS) entry which is preliminary data.</text>
</comment>
<dbReference type="Pfam" id="PF08331">
    <property type="entry name" value="QueG_DUF1730"/>
    <property type="match status" value="1"/>
</dbReference>
<dbReference type="RefSeq" id="WP_308951134.1">
    <property type="nucleotide sequence ID" value="NZ_JARXHW010000033.1"/>
</dbReference>
<protein>
    <submittedName>
        <fullName evidence="10">tRNA epoxyqueuosine(34) reductase QueG</fullName>
        <ecNumber evidence="10">1.17.99.6</ecNumber>
    </submittedName>
</protein>
<organism evidence="10 11">
    <name type="scientific">Thalassobacterium maritimum</name>
    <dbReference type="NCBI Taxonomy" id="3041265"/>
    <lineage>
        <taxon>Bacteria</taxon>
        <taxon>Pseudomonadati</taxon>
        <taxon>Verrucomicrobiota</taxon>
        <taxon>Opitutia</taxon>
        <taxon>Puniceicoccales</taxon>
        <taxon>Coraliomargaritaceae</taxon>
        <taxon>Thalassobacterium</taxon>
    </lineage>
</organism>
<evidence type="ECO:0000313" key="11">
    <source>
        <dbReference type="Proteomes" id="UP001225316"/>
    </source>
</evidence>
<dbReference type="PROSITE" id="PS51379">
    <property type="entry name" value="4FE4S_FER_2"/>
    <property type="match status" value="1"/>
</dbReference>
<dbReference type="GO" id="GO:0052693">
    <property type="term" value="F:epoxyqueuosine reductase activity"/>
    <property type="evidence" value="ECO:0007669"/>
    <property type="project" value="UniProtKB-EC"/>
</dbReference>
<dbReference type="InterPro" id="IPR017896">
    <property type="entry name" value="4Fe4S_Fe-S-bd"/>
</dbReference>
<evidence type="ECO:0000256" key="4">
    <source>
        <dbReference type="ARBA" id="ARBA00022723"/>
    </source>
</evidence>
<evidence type="ECO:0000313" key="10">
    <source>
        <dbReference type="EMBL" id="MDQ8208519.1"/>
    </source>
</evidence>
<evidence type="ECO:0000256" key="5">
    <source>
        <dbReference type="ARBA" id="ARBA00022785"/>
    </source>
</evidence>
<reference evidence="10 11" key="1">
    <citation type="submission" date="2023-04" db="EMBL/GenBank/DDBJ databases">
        <title>A novel bacteria isolated from coastal sediment.</title>
        <authorList>
            <person name="Liu X.-J."/>
            <person name="Du Z.-J."/>
        </authorList>
    </citation>
    <scope>NUCLEOTIDE SEQUENCE [LARGE SCALE GENOMIC DNA]</scope>
    <source>
        <strain evidence="10 11">SDUM461003</strain>
    </source>
</reference>
<dbReference type="EC" id="1.17.99.6" evidence="10"/>
<accession>A0ABU1AWI7</accession>
<feature type="domain" description="4Fe-4S ferredoxin-type" evidence="9">
    <location>
        <begin position="175"/>
        <end position="204"/>
    </location>
</feature>
<evidence type="ECO:0000256" key="7">
    <source>
        <dbReference type="ARBA" id="ARBA00023004"/>
    </source>
</evidence>
<dbReference type="InterPro" id="IPR017900">
    <property type="entry name" value="4Fe4S_Fe_S_CS"/>
</dbReference>
<dbReference type="InterPro" id="IPR013542">
    <property type="entry name" value="QueG_DUF1730"/>
</dbReference>
<evidence type="ECO:0000259" key="9">
    <source>
        <dbReference type="PROSITE" id="PS51379"/>
    </source>
</evidence>
<evidence type="ECO:0000256" key="8">
    <source>
        <dbReference type="ARBA" id="ARBA00023014"/>
    </source>
</evidence>
<keyword evidence="7" id="KW-0408">Iron</keyword>
<dbReference type="Proteomes" id="UP001225316">
    <property type="component" value="Unassembled WGS sequence"/>
</dbReference>
<keyword evidence="1" id="KW-0004">4Fe-4S</keyword>
<keyword evidence="5" id="KW-0671">Queuosine biosynthesis</keyword>
<keyword evidence="3" id="KW-0819">tRNA processing</keyword>
<sequence length="342" mass="38710">MSPSNHTILAHLKQESEALGFHSLGVTAVPLELRREYYTQWIADGKHGSMSWMERNNDRRLHPDRLIPEREAKSIVSLALNYYQPEPERGYRVAKYALGDDYHNFMLRRLKRLCRILREEYGGEQRPYVDTGPLLEKPIAESAGLGWQGKSTILIEPKRGTWNFLANIVTTLELPTGEKLKDRCGTCTRCLDACPTQAITAPYQLDASKCISYLTIEHQGAIPLQYREAIGDRLYGCDECLDVCPWNKWAVPTVEPKFAARELPSLAEMLAWDEATFSERMQGSPLRRLKLHRFKRNICVVLGNVGGAADLPALEVVVGAGDSMVAEHAQWAIERIEMRETA</sequence>